<keyword evidence="15" id="KW-1185">Reference proteome</keyword>
<keyword evidence="9" id="KW-0862">Zinc</keyword>
<keyword evidence="7 12" id="KW-0863">Zinc-finger</keyword>
<evidence type="ECO:0000256" key="10">
    <source>
        <dbReference type="ARBA" id="ARBA00023288"/>
    </source>
</evidence>
<dbReference type="Gene3D" id="3.30.40.10">
    <property type="entry name" value="Zinc/RING finger domain, C3HC4 (zinc finger)"/>
    <property type="match status" value="1"/>
</dbReference>
<reference evidence="15" key="1">
    <citation type="journal article" date="2013" name="Nat. Biotechnol.">
        <title>Draft genome sequence of chickpea (Cicer arietinum) provides a resource for trait improvement.</title>
        <authorList>
            <person name="Varshney R.K."/>
            <person name="Song C."/>
            <person name="Saxena R.K."/>
            <person name="Azam S."/>
            <person name="Yu S."/>
            <person name="Sharpe A.G."/>
            <person name="Cannon S."/>
            <person name="Baek J."/>
            <person name="Rosen B.D."/>
            <person name="Tar'an B."/>
            <person name="Millan T."/>
            <person name="Zhang X."/>
            <person name="Ramsay L.D."/>
            <person name="Iwata A."/>
            <person name="Wang Y."/>
            <person name="Nelson W."/>
            <person name="Farmer A.D."/>
            <person name="Gaur P.M."/>
            <person name="Soderlund C."/>
            <person name="Penmetsa R.V."/>
            <person name="Xu C."/>
            <person name="Bharti A.K."/>
            <person name="He W."/>
            <person name="Winter P."/>
            <person name="Zhao S."/>
            <person name="Hane J.K."/>
            <person name="Carrasquilla-Garcia N."/>
            <person name="Condie J.A."/>
            <person name="Upadhyaya H.D."/>
            <person name="Luo M.C."/>
            <person name="Thudi M."/>
            <person name="Gowda C.L."/>
            <person name="Singh N.P."/>
            <person name="Lichtenzveig J."/>
            <person name="Gali K.K."/>
            <person name="Rubio J."/>
            <person name="Nadarajan N."/>
            <person name="Dolezel J."/>
            <person name="Bansal K.C."/>
            <person name="Xu X."/>
            <person name="Edwards D."/>
            <person name="Zhang G."/>
            <person name="Kahl G."/>
            <person name="Gil J."/>
            <person name="Singh K.B."/>
            <person name="Datta S.K."/>
            <person name="Jackson S.A."/>
            <person name="Wang J."/>
            <person name="Cook D.R."/>
        </authorList>
    </citation>
    <scope>NUCLEOTIDE SEQUENCE [LARGE SCALE GENOMIC DNA]</scope>
    <source>
        <strain evidence="15">cv. CDC Frontier</strain>
    </source>
</reference>
<dbReference type="InterPro" id="IPR045195">
    <property type="entry name" value="LOG2-like_mRING_C3HC5"/>
</dbReference>
<dbReference type="SUPFAM" id="SSF57850">
    <property type="entry name" value="RING/U-box"/>
    <property type="match status" value="1"/>
</dbReference>
<dbReference type="PANTHER" id="PTHR22996">
    <property type="entry name" value="MAHOGUNIN"/>
    <property type="match status" value="1"/>
</dbReference>
<feature type="compositionally biased region" description="Pro residues" evidence="13">
    <location>
        <begin position="17"/>
        <end position="30"/>
    </location>
</feature>
<feature type="region of interest" description="Disordered" evidence="13">
    <location>
        <begin position="101"/>
        <end position="125"/>
    </location>
</feature>
<sequence>MGISWSSSRRRNNFIHNPPPPPQLPPPPPYYYSTESHPPLPPQQNYYLPSTTTPYTTAYVTTPPPPPPPPQSQTHHPFYYSNPNCYTNYVNRLQYHPYYPNQQQQQQQWAPPPPSSSTAPPPYVDHQTAKKIRNNVNVHKHTLRLDLDHQHPDHHLVSFVFDAVYDGSITIFYFAKEEEKCKFVPQFPDAFEPVKVPFQKGVGQKFSQPSGTGIDLGFFELDDLSKPSPGEDVFPLVICAETCLETPSENKTPDDSKLDATPHKQITQAVLEKSNGDGAFQIKVVRQILWIDGVRYELRELYGIGSSTAADFDDSDTGKECVICMTEPKDTAVLPCRHMCMCSECAKALRVQSNKCPICRQSIEELMEIKVNNSDR</sequence>
<dbReference type="GO" id="GO:0016567">
    <property type="term" value="P:protein ubiquitination"/>
    <property type="evidence" value="ECO:0007669"/>
    <property type="project" value="TreeGrafter"/>
</dbReference>
<organism evidence="15 16">
    <name type="scientific">Cicer arietinum</name>
    <name type="common">Chickpea</name>
    <name type="synonym">Garbanzo</name>
    <dbReference type="NCBI Taxonomy" id="3827"/>
    <lineage>
        <taxon>Eukaryota</taxon>
        <taxon>Viridiplantae</taxon>
        <taxon>Streptophyta</taxon>
        <taxon>Embryophyta</taxon>
        <taxon>Tracheophyta</taxon>
        <taxon>Spermatophyta</taxon>
        <taxon>Magnoliopsida</taxon>
        <taxon>eudicotyledons</taxon>
        <taxon>Gunneridae</taxon>
        <taxon>Pentapetalae</taxon>
        <taxon>rosids</taxon>
        <taxon>fabids</taxon>
        <taxon>Fabales</taxon>
        <taxon>Fabaceae</taxon>
        <taxon>Papilionoideae</taxon>
        <taxon>50 kb inversion clade</taxon>
        <taxon>NPAAA clade</taxon>
        <taxon>Hologalegina</taxon>
        <taxon>IRL clade</taxon>
        <taxon>Cicereae</taxon>
        <taxon>Cicer</taxon>
    </lineage>
</organism>
<evidence type="ECO:0000313" key="16">
    <source>
        <dbReference type="RefSeq" id="XP_004486148.1"/>
    </source>
</evidence>
<evidence type="ECO:0000256" key="6">
    <source>
        <dbReference type="ARBA" id="ARBA00022723"/>
    </source>
</evidence>
<dbReference type="InterPro" id="IPR001841">
    <property type="entry name" value="Znf_RING"/>
</dbReference>
<dbReference type="Proteomes" id="UP000087171">
    <property type="component" value="Chromosome Ca1"/>
</dbReference>
<dbReference type="PROSITE" id="PS50089">
    <property type="entry name" value="ZF_RING_2"/>
    <property type="match status" value="1"/>
</dbReference>
<evidence type="ECO:0000256" key="1">
    <source>
        <dbReference type="ARBA" id="ARBA00000900"/>
    </source>
</evidence>
<gene>
    <name evidence="16" type="primary">LOC101497882</name>
</gene>
<keyword evidence="10" id="KW-0449">Lipoprotein</keyword>
<feature type="domain" description="RING-type" evidence="14">
    <location>
        <begin position="321"/>
        <end position="360"/>
    </location>
</feature>
<feature type="compositionally biased region" description="Low complexity" evidence="13">
    <location>
        <begin position="43"/>
        <end position="61"/>
    </location>
</feature>
<dbReference type="GO" id="GO:0008270">
    <property type="term" value="F:zinc ion binding"/>
    <property type="evidence" value="ECO:0007669"/>
    <property type="project" value="UniProtKB-KW"/>
</dbReference>
<evidence type="ECO:0000256" key="12">
    <source>
        <dbReference type="PROSITE-ProRule" id="PRU00175"/>
    </source>
</evidence>
<evidence type="ECO:0000259" key="14">
    <source>
        <dbReference type="PROSITE" id="PS50089"/>
    </source>
</evidence>
<evidence type="ECO:0000256" key="9">
    <source>
        <dbReference type="ARBA" id="ARBA00022833"/>
    </source>
</evidence>
<dbReference type="InterPro" id="IPR058981">
    <property type="entry name" value="MGRN1/RNF157-like_N"/>
</dbReference>
<evidence type="ECO:0000256" key="11">
    <source>
        <dbReference type="ARBA" id="ARBA00025721"/>
    </source>
</evidence>
<feature type="compositionally biased region" description="Pro residues" evidence="13">
    <location>
        <begin position="110"/>
        <end position="123"/>
    </location>
</feature>
<dbReference type="InterPro" id="IPR013083">
    <property type="entry name" value="Znf_RING/FYVE/PHD"/>
</dbReference>
<evidence type="ECO:0000256" key="8">
    <source>
        <dbReference type="ARBA" id="ARBA00022786"/>
    </source>
</evidence>
<protein>
    <recommendedName>
        <fullName evidence="3">RING-type E3 ubiquitin transferase</fullName>
        <ecNumber evidence="3">2.3.2.27</ecNumber>
    </recommendedName>
</protein>
<keyword evidence="5" id="KW-0519">Myristate</keyword>
<dbReference type="KEGG" id="cam:101497882"/>
<keyword evidence="6" id="KW-0479">Metal-binding</keyword>
<evidence type="ECO:0000256" key="2">
    <source>
        <dbReference type="ARBA" id="ARBA00004906"/>
    </source>
</evidence>
<dbReference type="PANTHER" id="PTHR22996:SF4">
    <property type="entry name" value="E3 UBIQUITIN-PROTEIN LIGASE LUL4-RELATED"/>
    <property type="match status" value="1"/>
</dbReference>
<evidence type="ECO:0000256" key="13">
    <source>
        <dbReference type="SAM" id="MobiDB-lite"/>
    </source>
</evidence>
<dbReference type="EC" id="2.3.2.27" evidence="3"/>
<dbReference type="OrthoDB" id="1711136at2759"/>
<reference evidence="16" key="2">
    <citation type="submission" date="2025-08" db="UniProtKB">
        <authorList>
            <consortium name="RefSeq"/>
        </authorList>
    </citation>
    <scope>IDENTIFICATION</scope>
    <source>
        <tissue evidence="16">Etiolated seedlings</tissue>
    </source>
</reference>
<accession>A0A1S2XA93</accession>
<dbReference type="AlphaFoldDB" id="A0A1S2XA93"/>
<evidence type="ECO:0000256" key="7">
    <source>
        <dbReference type="ARBA" id="ARBA00022771"/>
    </source>
</evidence>
<keyword evidence="8" id="KW-0833">Ubl conjugation pathway</keyword>
<evidence type="ECO:0000256" key="4">
    <source>
        <dbReference type="ARBA" id="ARBA00022679"/>
    </source>
</evidence>
<dbReference type="PaxDb" id="3827-XP_004486148.1"/>
<dbReference type="CDD" id="cd16789">
    <property type="entry name" value="mRING-HC-C3HC5_MGRN1-like"/>
    <property type="match status" value="1"/>
</dbReference>
<comment type="similarity">
    <text evidence="11">Belongs to the RING-type zinc finger family. LOG2 subfamily.</text>
</comment>
<dbReference type="GO" id="GO:0061630">
    <property type="term" value="F:ubiquitin protein ligase activity"/>
    <property type="evidence" value="ECO:0007669"/>
    <property type="project" value="UniProtKB-EC"/>
</dbReference>
<dbReference type="eggNOG" id="KOG4265">
    <property type="taxonomic scope" value="Eukaryota"/>
</dbReference>
<comment type="pathway">
    <text evidence="2">Protein modification; protein ubiquitination.</text>
</comment>
<feature type="region of interest" description="Disordered" evidence="13">
    <location>
        <begin position="1"/>
        <end position="77"/>
    </location>
</feature>
<feature type="compositionally biased region" description="Pro residues" evidence="13">
    <location>
        <begin position="62"/>
        <end position="71"/>
    </location>
</feature>
<dbReference type="Pfam" id="PF13920">
    <property type="entry name" value="zf-C3HC4_3"/>
    <property type="match status" value="1"/>
</dbReference>
<dbReference type="GeneID" id="101497882"/>
<dbReference type="FunFam" id="3.30.40.10:FF:000115">
    <property type="entry name" value="probable E3 ubiquitin-protein ligase LOG2"/>
    <property type="match status" value="1"/>
</dbReference>
<name>A0A1S2XA93_CICAR</name>
<dbReference type="SMART" id="SM00184">
    <property type="entry name" value="RING"/>
    <property type="match status" value="1"/>
</dbReference>
<comment type="catalytic activity">
    <reaction evidence="1">
        <text>S-ubiquitinyl-[E2 ubiquitin-conjugating enzyme]-L-cysteine + [acceptor protein]-L-lysine = [E2 ubiquitin-conjugating enzyme]-L-cysteine + N(6)-ubiquitinyl-[acceptor protein]-L-lysine.</text>
        <dbReference type="EC" id="2.3.2.27"/>
    </reaction>
</comment>
<dbReference type="InterPro" id="IPR045194">
    <property type="entry name" value="MGRN1/RNF157-like"/>
</dbReference>
<proteinExistence type="inferred from homology"/>
<evidence type="ECO:0000313" key="15">
    <source>
        <dbReference type="Proteomes" id="UP000087171"/>
    </source>
</evidence>
<dbReference type="Pfam" id="PF26192">
    <property type="entry name" value="RNF157-like_N"/>
    <property type="match status" value="1"/>
</dbReference>
<evidence type="ECO:0000256" key="5">
    <source>
        <dbReference type="ARBA" id="ARBA00022707"/>
    </source>
</evidence>
<evidence type="ECO:0000256" key="3">
    <source>
        <dbReference type="ARBA" id="ARBA00012483"/>
    </source>
</evidence>
<keyword evidence="4" id="KW-0808">Transferase</keyword>
<dbReference type="RefSeq" id="XP_004486148.1">
    <property type="nucleotide sequence ID" value="XM_004486091.3"/>
</dbReference>